<evidence type="ECO:0000256" key="1">
    <source>
        <dbReference type="SAM" id="Coils"/>
    </source>
</evidence>
<organism evidence="2 3">
    <name type="scientific">Paramecium tetraurelia</name>
    <dbReference type="NCBI Taxonomy" id="5888"/>
    <lineage>
        <taxon>Eukaryota</taxon>
        <taxon>Sar</taxon>
        <taxon>Alveolata</taxon>
        <taxon>Ciliophora</taxon>
        <taxon>Intramacronucleata</taxon>
        <taxon>Oligohymenophorea</taxon>
        <taxon>Peniculida</taxon>
        <taxon>Parameciidae</taxon>
        <taxon>Paramecium</taxon>
    </lineage>
</organism>
<reference evidence="2 3" key="1">
    <citation type="journal article" date="2006" name="Nature">
        <title>Global trends of whole-genome duplications revealed by the ciliate Paramecium tetraurelia.</title>
        <authorList>
            <consortium name="Genoscope"/>
            <person name="Aury J.-M."/>
            <person name="Jaillon O."/>
            <person name="Duret L."/>
            <person name="Noel B."/>
            <person name="Jubin C."/>
            <person name="Porcel B.M."/>
            <person name="Segurens B."/>
            <person name="Daubin V."/>
            <person name="Anthouard V."/>
            <person name="Aiach N."/>
            <person name="Arnaiz O."/>
            <person name="Billaut A."/>
            <person name="Beisson J."/>
            <person name="Blanc I."/>
            <person name="Bouhouche K."/>
            <person name="Camara F."/>
            <person name="Duharcourt S."/>
            <person name="Guigo R."/>
            <person name="Gogendeau D."/>
            <person name="Katinka M."/>
            <person name="Keller A.-M."/>
            <person name="Kissmehl R."/>
            <person name="Klotz C."/>
            <person name="Koll F."/>
            <person name="Le Moue A."/>
            <person name="Lepere C."/>
            <person name="Malinsky S."/>
            <person name="Nowacki M."/>
            <person name="Nowak J.K."/>
            <person name="Plattner H."/>
            <person name="Poulain J."/>
            <person name="Ruiz F."/>
            <person name="Serrano V."/>
            <person name="Zagulski M."/>
            <person name="Dessen P."/>
            <person name="Betermier M."/>
            <person name="Weissenbach J."/>
            <person name="Scarpelli C."/>
            <person name="Schachter V."/>
            <person name="Sperling L."/>
            <person name="Meyer E."/>
            <person name="Cohen J."/>
            <person name="Wincker P."/>
        </authorList>
    </citation>
    <scope>NUCLEOTIDE SEQUENCE [LARGE SCALE GENOMIC DNA]</scope>
    <source>
        <strain evidence="2 3">Stock d4-2</strain>
    </source>
</reference>
<keyword evidence="1" id="KW-0175">Coiled coil</keyword>
<dbReference type="GeneID" id="5034450"/>
<gene>
    <name evidence="2" type="ORF">GSPATT00016110001</name>
</gene>
<evidence type="ECO:0000313" key="3">
    <source>
        <dbReference type="Proteomes" id="UP000000600"/>
    </source>
</evidence>
<dbReference type="KEGG" id="ptm:GSPATT00016110001"/>
<dbReference type="RefSeq" id="XP_001448665.1">
    <property type="nucleotide sequence ID" value="XM_001448628.1"/>
</dbReference>
<dbReference type="PANTHER" id="PTHR36649">
    <property type="entry name" value="UBIQUITIN-LIKE DOMAIN-CONTAINING PROTEIN"/>
    <property type="match status" value="1"/>
</dbReference>
<accession>A0DE01</accession>
<dbReference type="PANTHER" id="PTHR36649:SF28">
    <property type="entry name" value="UBIQUITIN-LIKE DOMAIN-CONTAINING PROTEIN"/>
    <property type="match status" value="1"/>
</dbReference>
<dbReference type="OrthoDB" id="304474at2759"/>
<dbReference type="Proteomes" id="UP000000600">
    <property type="component" value="Unassembled WGS sequence"/>
</dbReference>
<dbReference type="EMBL" id="CT868396">
    <property type="protein sequence ID" value="CAK81268.1"/>
    <property type="molecule type" value="Genomic_DNA"/>
</dbReference>
<dbReference type="AlphaFoldDB" id="A0DE01"/>
<sequence length="287" mass="34980">MNLLFKFFQYTKNELEKIERKKLIEKEDRRKAEQEKIREEQERIQQLEEENKRKDEQEKIRQEQERILQLEEENIRKVEQEKIRQEQEDERIRLQYQEMIEQITAIQQKVQKQPIQQQIVTLNQEIQKLDNNNELTNNQKQYYKNQYQQLLFTKLKDSGQAKSIPHVKQKIEESLLRDQNRELLATSQQFSFGFDSILGAYGSDQSCLKVRNTNLDYDSIVNDTQLLEQHLLEFKQKLSNSLNISIDQNLKFWEYQKEVLKLNFKLQEKISKRFKTRLKIILKHKNF</sequence>
<protein>
    <submittedName>
        <fullName evidence="2">Uncharacterized protein</fullName>
    </submittedName>
</protein>
<proteinExistence type="predicted"/>
<evidence type="ECO:0000313" key="2">
    <source>
        <dbReference type="EMBL" id="CAK81268.1"/>
    </source>
</evidence>
<dbReference type="InParanoid" id="A0DE01"/>
<dbReference type="HOGENOM" id="CLU_971328_0_0_1"/>
<name>A0DE01_PARTE</name>
<feature type="coiled-coil region" evidence="1">
    <location>
        <begin position="15"/>
        <end position="146"/>
    </location>
</feature>
<keyword evidence="3" id="KW-1185">Reference proteome</keyword>